<evidence type="ECO:0000256" key="1">
    <source>
        <dbReference type="SAM" id="MobiDB-lite"/>
    </source>
</evidence>
<keyword evidence="3" id="KW-1185">Reference proteome</keyword>
<dbReference type="EMBL" id="CP069040">
    <property type="protein sequence ID" value="QRD05445.1"/>
    <property type="molecule type" value="Genomic_DNA"/>
</dbReference>
<accession>A0A7U2NP65</accession>
<dbReference type="VEuPathDB" id="FungiDB:JI435_422470"/>
<sequence>MTRFTGKGTKGSRGRKRTSRAGSPRISIAARDEGMLPPVRPTMKPQIGPTADVASCWLVVPIEHRSLGHE</sequence>
<organism evidence="2 3">
    <name type="scientific">Phaeosphaeria nodorum (strain SN15 / ATCC MYA-4574 / FGSC 10173)</name>
    <name type="common">Glume blotch fungus</name>
    <name type="synonym">Parastagonospora nodorum</name>
    <dbReference type="NCBI Taxonomy" id="321614"/>
    <lineage>
        <taxon>Eukaryota</taxon>
        <taxon>Fungi</taxon>
        <taxon>Dikarya</taxon>
        <taxon>Ascomycota</taxon>
        <taxon>Pezizomycotina</taxon>
        <taxon>Dothideomycetes</taxon>
        <taxon>Pleosporomycetidae</taxon>
        <taxon>Pleosporales</taxon>
        <taxon>Pleosporineae</taxon>
        <taxon>Phaeosphaeriaceae</taxon>
        <taxon>Parastagonospora</taxon>
    </lineage>
</organism>
<dbReference type="Proteomes" id="UP000663193">
    <property type="component" value="Chromosome 18"/>
</dbReference>
<evidence type="ECO:0000313" key="2">
    <source>
        <dbReference type="EMBL" id="QRD05445.1"/>
    </source>
</evidence>
<feature type="region of interest" description="Disordered" evidence="1">
    <location>
        <begin position="1"/>
        <end position="47"/>
    </location>
</feature>
<dbReference type="AlphaFoldDB" id="A0A7U2NP65"/>
<proteinExistence type="predicted"/>
<evidence type="ECO:0000313" key="3">
    <source>
        <dbReference type="Proteomes" id="UP000663193"/>
    </source>
</evidence>
<name>A0A7U2NP65_PHANO</name>
<gene>
    <name evidence="2" type="ORF">JI435_422470</name>
</gene>
<feature type="compositionally biased region" description="Basic residues" evidence="1">
    <location>
        <begin position="10"/>
        <end position="19"/>
    </location>
</feature>
<protein>
    <submittedName>
        <fullName evidence="2">Uncharacterized protein</fullName>
    </submittedName>
</protein>
<reference evidence="3" key="1">
    <citation type="journal article" date="2021" name="BMC Genomics">
        <title>Chromosome-level genome assembly and manually-curated proteome of model necrotroph Parastagonospora nodorum Sn15 reveals a genome-wide trove of candidate effector homologs, and redundancy of virulence-related functions within an accessory chromosome.</title>
        <authorList>
            <person name="Bertazzoni S."/>
            <person name="Jones D.A.B."/>
            <person name="Phan H.T."/>
            <person name="Tan K.-C."/>
            <person name="Hane J.K."/>
        </authorList>
    </citation>
    <scope>NUCLEOTIDE SEQUENCE [LARGE SCALE GENOMIC DNA]</scope>
    <source>
        <strain evidence="3">SN15 / ATCC MYA-4574 / FGSC 10173)</strain>
    </source>
</reference>